<dbReference type="EMBL" id="AP021881">
    <property type="protein sequence ID" value="BBO99580.1"/>
    <property type="molecule type" value="Genomic_DNA"/>
</dbReference>
<keyword evidence="1 4" id="KW-0349">Heme</keyword>
<dbReference type="InterPro" id="IPR030999">
    <property type="entry name" value="Thiosulf_SoxX"/>
</dbReference>
<feature type="signal peptide" evidence="5">
    <location>
        <begin position="1"/>
        <end position="26"/>
    </location>
</feature>
<accession>A0A809RLC4</accession>
<dbReference type="RefSeq" id="WP_162083615.1">
    <property type="nucleotide sequence ID" value="NZ_AP021881.1"/>
</dbReference>
<feature type="domain" description="Cytochrome c" evidence="6">
    <location>
        <begin position="31"/>
        <end position="123"/>
    </location>
</feature>
<dbReference type="PROSITE" id="PS51007">
    <property type="entry name" value="CYTC"/>
    <property type="match status" value="1"/>
</dbReference>
<dbReference type="GO" id="GO:0020037">
    <property type="term" value="F:heme binding"/>
    <property type="evidence" value="ECO:0007669"/>
    <property type="project" value="InterPro"/>
</dbReference>
<evidence type="ECO:0000256" key="4">
    <source>
        <dbReference type="PROSITE-ProRule" id="PRU00433"/>
    </source>
</evidence>
<feature type="chain" id="PRO_5032330677" evidence="5">
    <location>
        <begin position="27"/>
        <end position="123"/>
    </location>
</feature>
<sequence length="123" mass="13010">MRSHATLSKLVVGLIGALGIVSIAAAADDAKPEMTGKQIAYDRSLGNCLACHAMPTQTDAISAGTIGPPLIAMAARYPDKAKLRAQIWNAMDANPQTVMPSIGKNKILTEDEINKVTDFIYGL</sequence>
<evidence type="ECO:0000313" key="8">
    <source>
        <dbReference type="Proteomes" id="UP000463939"/>
    </source>
</evidence>
<dbReference type="KEGG" id="sniv:SFSGTM_02890"/>
<keyword evidence="2 4" id="KW-0479">Metal-binding</keyword>
<evidence type="ECO:0000259" key="6">
    <source>
        <dbReference type="PROSITE" id="PS51007"/>
    </source>
</evidence>
<evidence type="ECO:0000256" key="1">
    <source>
        <dbReference type="ARBA" id="ARBA00022617"/>
    </source>
</evidence>
<protein>
    <submittedName>
        <fullName evidence="7">Sulfur oxidation c-type cytochrome SoxX</fullName>
    </submittedName>
</protein>
<dbReference type="InterPro" id="IPR036909">
    <property type="entry name" value="Cyt_c-like_dom_sf"/>
</dbReference>
<evidence type="ECO:0000256" key="2">
    <source>
        <dbReference type="ARBA" id="ARBA00022723"/>
    </source>
</evidence>
<evidence type="ECO:0000256" key="3">
    <source>
        <dbReference type="ARBA" id="ARBA00023004"/>
    </source>
</evidence>
<name>A0A809RLC4_9PROT</name>
<reference evidence="8" key="1">
    <citation type="submission" date="2019-11" db="EMBL/GenBank/DDBJ databases">
        <title>Isolation and characterization of a novel species in the genus Sulfuriferula.</title>
        <authorList>
            <person name="Mochizuki J."/>
            <person name="Kojima H."/>
            <person name="Fukui M."/>
        </authorList>
    </citation>
    <scope>NUCLEOTIDE SEQUENCE [LARGE SCALE GENOMIC DNA]</scope>
    <source>
        <strain evidence="8">SGTM</strain>
    </source>
</reference>
<dbReference type="NCBIfam" id="TIGR04485">
    <property type="entry name" value="thiosulf_SoxX"/>
    <property type="match status" value="1"/>
</dbReference>
<dbReference type="SUPFAM" id="SSF46626">
    <property type="entry name" value="Cytochrome c"/>
    <property type="match status" value="1"/>
</dbReference>
<dbReference type="AlphaFoldDB" id="A0A809RLC4"/>
<dbReference type="GO" id="GO:0009055">
    <property type="term" value="F:electron transfer activity"/>
    <property type="evidence" value="ECO:0007669"/>
    <property type="project" value="InterPro"/>
</dbReference>
<gene>
    <name evidence="7" type="primary">soxX</name>
    <name evidence="7" type="ORF">SFSGTM_02890</name>
</gene>
<dbReference type="GO" id="GO:0046872">
    <property type="term" value="F:metal ion binding"/>
    <property type="evidence" value="ECO:0007669"/>
    <property type="project" value="UniProtKB-KW"/>
</dbReference>
<keyword evidence="5" id="KW-0732">Signal</keyword>
<dbReference type="InterPro" id="IPR009056">
    <property type="entry name" value="Cyt_c-like_dom"/>
</dbReference>
<proteinExistence type="predicted"/>
<keyword evidence="8" id="KW-1185">Reference proteome</keyword>
<keyword evidence="3 4" id="KW-0408">Iron</keyword>
<dbReference type="Gene3D" id="1.10.760.10">
    <property type="entry name" value="Cytochrome c-like domain"/>
    <property type="match status" value="1"/>
</dbReference>
<evidence type="ECO:0000313" key="7">
    <source>
        <dbReference type="EMBL" id="BBO99580.1"/>
    </source>
</evidence>
<evidence type="ECO:0000256" key="5">
    <source>
        <dbReference type="SAM" id="SignalP"/>
    </source>
</evidence>
<organism evidence="7 8">
    <name type="scientific">Sulfuriferula nivalis</name>
    <dbReference type="NCBI Taxonomy" id="2675298"/>
    <lineage>
        <taxon>Bacteria</taxon>
        <taxon>Pseudomonadati</taxon>
        <taxon>Pseudomonadota</taxon>
        <taxon>Betaproteobacteria</taxon>
        <taxon>Nitrosomonadales</taxon>
        <taxon>Sulfuricellaceae</taxon>
        <taxon>Sulfuriferula</taxon>
    </lineage>
</organism>
<dbReference type="Proteomes" id="UP000463939">
    <property type="component" value="Chromosome"/>
</dbReference>
<dbReference type="Pfam" id="PF00034">
    <property type="entry name" value="Cytochrom_C"/>
    <property type="match status" value="1"/>
</dbReference>